<comment type="subcellular location">
    <subcellularLocation>
        <location evidence="3">Cytoplasm</location>
    </subcellularLocation>
</comment>
<dbReference type="GO" id="GO:0016783">
    <property type="term" value="F:sulfurtransferase activity"/>
    <property type="evidence" value="ECO:0007669"/>
    <property type="project" value="TreeGrafter"/>
</dbReference>
<dbReference type="GeneID" id="18246292"/>
<dbReference type="STRING" id="590646.G3BEW8"/>
<reference evidence="4 5" key="1">
    <citation type="journal article" date="2011" name="Proc. Natl. Acad. Sci. U.S.A.">
        <title>Comparative genomics of xylose-fermenting fungi for enhanced biofuel production.</title>
        <authorList>
            <person name="Wohlbach D.J."/>
            <person name="Kuo A."/>
            <person name="Sato T.K."/>
            <person name="Potts K.M."/>
            <person name="Salamov A.A."/>
            <person name="LaButti K.M."/>
            <person name="Sun H."/>
            <person name="Clum A."/>
            <person name="Pangilinan J.L."/>
            <person name="Lindquist E.A."/>
            <person name="Lucas S."/>
            <person name="Lapidus A."/>
            <person name="Jin M."/>
            <person name="Gunawan C."/>
            <person name="Balan V."/>
            <person name="Dale B.E."/>
            <person name="Jeffries T.W."/>
            <person name="Zinkel R."/>
            <person name="Barry K.W."/>
            <person name="Grigoriev I.V."/>
            <person name="Gasch A.P."/>
        </authorList>
    </citation>
    <scope>NUCLEOTIDE SEQUENCE [LARGE SCALE GENOMIC DNA]</scope>
    <source>
        <strain evidence="5">ATCC 10573 / BCRC 21748 / CBS 615 / JCM 9827 / NBRC 10315 / NRRL Y-1498 / VKM Y-70</strain>
    </source>
</reference>
<dbReference type="HOGENOM" id="CLU_024534_1_0_1"/>
<dbReference type="Gene3D" id="3.40.50.620">
    <property type="entry name" value="HUPs"/>
    <property type="match status" value="1"/>
</dbReference>
<evidence type="ECO:0000256" key="2">
    <source>
        <dbReference type="ARBA" id="ARBA00022694"/>
    </source>
</evidence>
<proteinExistence type="inferred from homology"/>
<dbReference type="InterPro" id="IPR014729">
    <property type="entry name" value="Rossmann-like_a/b/a_fold"/>
</dbReference>
<comment type="pathway">
    <text evidence="3">tRNA modification; 5-methoxycarbonylmethyl-2-thiouridine-tRNA biosynthesis.</text>
</comment>
<keyword evidence="1 3" id="KW-0963">Cytoplasm</keyword>
<keyword evidence="5" id="KW-1185">Reference proteome</keyword>
<dbReference type="eggNOG" id="KOG2594">
    <property type="taxonomic scope" value="Eukaryota"/>
</dbReference>
<protein>
    <recommendedName>
        <fullName evidence="3">Cytoplasmic tRNA 2-thiolation protein 2</fullName>
    </recommendedName>
</protein>
<name>G3BEW8_CANTC</name>
<dbReference type="UniPathway" id="UPA00988"/>
<evidence type="ECO:0000256" key="3">
    <source>
        <dbReference type="HAMAP-Rule" id="MF_03054"/>
    </source>
</evidence>
<comment type="similarity">
    <text evidence="3">Belongs to the CTU2/NCS2 family.</text>
</comment>
<dbReference type="KEGG" id="cten:18246292"/>
<dbReference type="Pfam" id="PF10288">
    <property type="entry name" value="CTU2"/>
    <property type="match status" value="1"/>
</dbReference>
<sequence>MSLQILTAKIPCQKCGEDASVTNRKEVVCNECFNMSMRGRLRKSLRADIYKINSKHGVHKVLLAFKGDVNSIVCLDMIMQLVLEQINNHGKTGFQLLVLNIDERNGIEEKLQQVRSFYEQKGTIINYKTVQVNSYLTGKSLKRIGIDKKFNILVKDESSHSMEDIINLIPNKSAVEDFKEVIYDQILLKQAEIEGCGTILYCNSMNKLSSSILANLIKGRGSNMNFKVNDTEKQGIYIKNPLRELFDSEIDYYSEVNEIGQLKFQNNAVISNINRNMTIKQITSRYLNQIEANGYASTIPTVVKITEKLVEPTKFKPIGNCKICDEVIYQNPKTWLNKITHNESAPLVDEIERDYAEQYLQAFPPIEDQLDVSNYTICYGCMVSMNGTESIVWPTERQRDQKVLEEFIIDSDDDE</sequence>
<dbReference type="OrthoDB" id="25129at2759"/>
<dbReference type="HAMAP" id="MF_03054">
    <property type="entry name" value="CTU2"/>
    <property type="match status" value="1"/>
</dbReference>
<dbReference type="PANTHER" id="PTHR20882:SF14">
    <property type="entry name" value="CYTOPLASMIC TRNA 2-THIOLATION PROTEIN 2"/>
    <property type="match status" value="1"/>
</dbReference>
<comment type="function">
    <text evidence="3">Plays a central role in 2-thiolation of mcm(5)S(2)U at tRNA wobble positions of tRNA(Lys), tRNA(Glu) and tRNA(Gln). May act by forming a heterodimer with NCS6 that ligates sulfur from thiocarboxylated URM1 onto the uridine of tRNAs at wobble position. Prior mcm(5) tRNA modification by the elongator complex is required for 2-thiolation. May also be involved in protein urmylation.</text>
</comment>
<evidence type="ECO:0000256" key="1">
    <source>
        <dbReference type="ARBA" id="ARBA00022490"/>
    </source>
</evidence>
<dbReference type="EMBL" id="GL996528">
    <property type="protein sequence ID" value="EGV60613.1"/>
    <property type="molecule type" value="Genomic_DNA"/>
</dbReference>
<organism evidence="5">
    <name type="scientific">Candida tenuis (strain ATCC 10573 / BCRC 21748 / CBS 615 / JCM 9827 / NBRC 10315 / NRRL Y-1498 / VKM Y-70)</name>
    <name type="common">Yeast</name>
    <name type="synonym">Yamadazyma tenuis</name>
    <dbReference type="NCBI Taxonomy" id="590646"/>
    <lineage>
        <taxon>Eukaryota</taxon>
        <taxon>Fungi</taxon>
        <taxon>Dikarya</taxon>
        <taxon>Ascomycota</taxon>
        <taxon>Saccharomycotina</taxon>
        <taxon>Pichiomycetes</taxon>
        <taxon>Debaryomycetaceae</taxon>
        <taxon>Yamadazyma</taxon>
    </lineage>
</organism>
<evidence type="ECO:0000313" key="4">
    <source>
        <dbReference type="EMBL" id="EGV60613.1"/>
    </source>
</evidence>
<dbReference type="Proteomes" id="UP000000707">
    <property type="component" value="Unassembled WGS sequence"/>
</dbReference>
<dbReference type="GO" id="GO:0000049">
    <property type="term" value="F:tRNA binding"/>
    <property type="evidence" value="ECO:0007669"/>
    <property type="project" value="InterPro"/>
</dbReference>
<keyword evidence="2 3" id="KW-0819">tRNA processing</keyword>
<dbReference type="GO" id="GO:0002143">
    <property type="term" value="P:tRNA wobble position uridine thiolation"/>
    <property type="evidence" value="ECO:0007669"/>
    <property type="project" value="TreeGrafter"/>
</dbReference>
<dbReference type="GO" id="GO:0032447">
    <property type="term" value="P:protein urmylation"/>
    <property type="evidence" value="ECO:0007669"/>
    <property type="project" value="UniProtKB-UniRule"/>
</dbReference>
<dbReference type="GO" id="GO:0016779">
    <property type="term" value="F:nucleotidyltransferase activity"/>
    <property type="evidence" value="ECO:0007669"/>
    <property type="project" value="UniProtKB-UniRule"/>
</dbReference>
<dbReference type="SUPFAM" id="SSF52402">
    <property type="entry name" value="Adenine nucleotide alpha hydrolases-like"/>
    <property type="match status" value="1"/>
</dbReference>
<gene>
    <name evidence="3" type="primary">NCS2</name>
    <name evidence="3" type="synonym">CTU2</name>
    <name evidence="4" type="ORF">CANTEDRAFT_111555</name>
</gene>
<dbReference type="InterPro" id="IPR019407">
    <property type="entry name" value="CTU2"/>
</dbReference>
<accession>G3BEW8</accession>
<evidence type="ECO:0000313" key="5">
    <source>
        <dbReference type="Proteomes" id="UP000000707"/>
    </source>
</evidence>
<dbReference type="PANTHER" id="PTHR20882">
    <property type="entry name" value="CYTOPLASMIC TRNA 2-THIOLATION PROTEIN 2"/>
    <property type="match status" value="1"/>
</dbReference>
<dbReference type="GO" id="GO:0005829">
    <property type="term" value="C:cytosol"/>
    <property type="evidence" value="ECO:0007669"/>
    <property type="project" value="TreeGrafter"/>
</dbReference>
<dbReference type="AlphaFoldDB" id="G3BEW8"/>